<accession>A0A7X2N0E4</accession>
<dbReference type="Proteomes" id="UP000460287">
    <property type="component" value="Unassembled WGS sequence"/>
</dbReference>
<dbReference type="Pfam" id="PF01047">
    <property type="entry name" value="MarR"/>
    <property type="match status" value="1"/>
</dbReference>
<dbReference type="AlphaFoldDB" id="A0A7X2N0E4"/>
<keyword evidence="6" id="KW-1185">Reference proteome</keyword>
<dbReference type="SUPFAM" id="SSF46785">
    <property type="entry name" value="Winged helix' DNA-binding domain"/>
    <property type="match status" value="1"/>
</dbReference>
<evidence type="ECO:0000313" key="5">
    <source>
        <dbReference type="EMBL" id="MSR92393.1"/>
    </source>
</evidence>
<keyword evidence="2" id="KW-0238">DNA-binding</keyword>
<name>A0A7X2N0E4_9CLOT</name>
<dbReference type="Gene3D" id="1.10.10.10">
    <property type="entry name" value="Winged helix-like DNA-binding domain superfamily/Winged helix DNA-binding domain"/>
    <property type="match status" value="1"/>
</dbReference>
<dbReference type="PANTHER" id="PTHR42756">
    <property type="entry name" value="TRANSCRIPTIONAL REGULATOR, MARR"/>
    <property type="match status" value="1"/>
</dbReference>
<organism evidence="5 6">
    <name type="scientific">Inconstantimicrobium porci</name>
    <dbReference type="NCBI Taxonomy" id="2652291"/>
    <lineage>
        <taxon>Bacteria</taxon>
        <taxon>Bacillati</taxon>
        <taxon>Bacillota</taxon>
        <taxon>Clostridia</taxon>
        <taxon>Eubacteriales</taxon>
        <taxon>Clostridiaceae</taxon>
        <taxon>Inconstantimicrobium</taxon>
    </lineage>
</organism>
<dbReference type="PRINTS" id="PR00598">
    <property type="entry name" value="HTHMARR"/>
</dbReference>
<dbReference type="EMBL" id="VULX01000030">
    <property type="protein sequence ID" value="MSR92393.1"/>
    <property type="molecule type" value="Genomic_DNA"/>
</dbReference>
<dbReference type="GO" id="GO:0003700">
    <property type="term" value="F:DNA-binding transcription factor activity"/>
    <property type="evidence" value="ECO:0007669"/>
    <property type="project" value="InterPro"/>
</dbReference>
<dbReference type="InterPro" id="IPR036388">
    <property type="entry name" value="WH-like_DNA-bd_sf"/>
</dbReference>
<dbReference type="SMART" id="SM00347">
    <property type="entry name" value="HTH_MARR"/>
    <property type="match status" value="1"/>
</dbReference>
<sequence>MDEEKVEQLDDLFNKLIKQRFYKEFAAYDQLGIHPGQSQMIRLLHNYPGKSQKWIADHICIKPATMTIIIKKLEKAEIVQRISDERDKRVLRVNLTEKGQELFLKLDKIKRKLQEECFRNFNDEEIDVFYNLLIKMEKNVSNYSDEAVRRFMEHNGKYD</sequence>
<dbReference type="RefSeq" id="WP_154532291.1">
    <property type="nucleotide sequence ID" value="NZ_JAXFSD010000040.1"/>
</dbReference>
<evidence type="ECO:0000259" key="4">
    <source>
        <dbReference type="PROSITE" id="PS50995"/>
    </source>
</evidence>
<evidence type="ECO:0000256" key="2">
    <source>
        <dbReference type="ARBA" id="ARBA00023125"/>
    </source>
</evidence>
<keyword evidence="3" id="KW-0804">Transcription</keyword>
<evidence type="ECO:0000256" key="3">
    <source>
        <dbReference type="ARBA" id="ARBA00023163"/>
    </source>
</evidence>
<reference evidence="5 6" key="1">
    <citation type="submission" date="2019-08" db="EMBL/GenBank/DDBJ databases">
        <title>In-depth cultivation of the pig gut microbiome towards novel bacterial diversity and tailored functional studies.</title>
        <authorList>
            <person name="Wylensek D."/>
            <person name="Hitch T.C.A."/>
            <person name="Clavel T."/>
        </authorList>
    </citation>
    <scope>NUCLEOTIDE SEQUENCE [LARGE SCALE GENOMIC DNA]</scope>
    <source>
        <strain evidence="5 6">WCA-383-APC-5B</strain>
    </source>
</reference>
<keyword evidence="1" id="KW-0805">Transcription regulation</keyword>
<dbReference type="GO" id="GO:0003677">
    <property type="term" value="F:DNA binding"/>
    <property type="evidence" value="ECO:0007669"/>
    <property type="project" value="UniProtKB-KW"/>
</dbReference>
<protein>
    <submittedName>
        <fullName evidence="5">MarR family transcriptional regulator</fullName>
    </submittedName>
</protein>
<dbReference type="PANTHER" id="PTHR42756:SF1">
    <property type="entry name" value="TRANSCRIPTIONAL REPRESSOR OF EMRAB OPERON"/>
    <property type="match status" value="1"/>
</dbReference>
<evidence type="ECO:0000256" key="1">
    <source>
        <dbReference type="ARBA" id="ARBA00023015"/>
    </source>
</evidence>
<dbReference type="InterPro" id="IPR000835">
    <property type="entry name" value="HTH_MarR-typ"/>
</dbReference>
<evidence type="ECO:0000313" key="6">
    <source>
        <dbReference type="Proteomes" id="UP000460287"/>
    </source>
</evidence>
<dbReference type="InterPro" id="IPR036390">
    <property type="entry name" value="WH_DNA-bd_sf"/>
</dbReference>
<proteinExistence type="predicted"/>
<dbReference type="PROSITE" id="PS50995">
    <property type="entry name" value="HTH_MARR_2"/>
    <property type="match status" value="1"/>
</dbReference>
<gene>
    <name evidence="5" type="ORF">FYJ33_13585</name>
</gene>
<feature type="domain" description="HTH marR-type" evidence="4">
    <location>
        <begin position="1"/>
        <end position="138"/>
    </location>
</feature>
<comment type="caution">
    <text evidence="5">The sequence shown here is derived from an EMBL/GenBank/DDBJ whole genome shotgun (WGS) entry which is preliminary data.</text>
</comment>